<dbReference type="KEGG" id="osn:115232463"/>
<protein>
    <submittedName>
        <fullName evidence="4">Uncharacterized protein LOC115232463</fullName>
    </submittedName>
</protein>
<feature type="region of interest" description="Disordered" evidence="1">
    <location>
        <begin position="314"/>
        <end position="341"/>
    </location>
</feature>
<proteinExistence type="predicted"/>
<dbReference type="Proteomes" id="UP000515154">
    <property type="component" value="Linkage group LG2"/>
</dbReference>
<evidence type="ECO:0000256" key="2">
    <source>
        <dbReference type="SAM" id="Phobius"/>
    </source>
</evidence>
<keyword evidence="2" id="KW-0812">Transmembrane</keyword>
<evidence type="ECO:0000313" key="4">
    <source>
        <dbReference type="RefSeq" id="XP_029658205.2"/>
    </source>
</evidence>
<organism evidence="3 4">
    <name type="scientific">Octopus sinensis</name>
    <name type="common">East Asian common octopus</name>
    <dbReference type="NCBI Taxonomy" id="2607531"/>
    <lineage>
        <taxon>Eukaryota</taxon>
        <taxon>Metazoa</taxon>
        <taxon>Spiralia</taxon>
        <taxon>Lophotrochozoa</taxon>
        <taxon>Mollusca</taxon>
        <taxon>Cephalopoda</taxon>
        <taxon>Coleoidea</taxon>
        <taxon>Octopodiformes</taxon>
        <taxon>Octopoda</taxon>
        <taxon>Incirrata</taxon>
        <taxon>Octopodidae</taxon>
        <taxon>Octopus</taxon>
    </lineage>
</organism>
<keyword evidence="3" id="KW-1185">Reference proteome</keyword>
<keyword evidence="2" id="KW-0472">Membrane</keyword>
<dbReference type="RefSeq" id="XP_029658205.2">
    <property type="nucleotide sequence ID" value="XM_029802345.2"/>
</dbReference>
<dbReference type="AlphaFoldDB" id="A0A6P7U735"/>
<evidence type="ECO:0000256" key="1">
    <source>
        <dbReference type="SAM" id="MobiDB-lite"/>
    </source>
</evidence>
<feature type="compositionally biased region" description="Polar residues" evidence="1">
    <location>
        <begin position="227"/>
        <end position="236"/>
    </location>
</feature>
<evidence type="ECO:0000313" key="3">
    <source>
        <dbReference type="Proteomes" id="UP000515154"/>
    </source>
</evidence>
<accession>A0A6P7U735</accession>
<feature type="transmembrane region" description="Helical" evidence="2">
    <location>
        <begin position="49"/>
        <end position="69"/>
    </location>
</feature>
<gene>
    <name evidence="4" type="primary">LOC115232463</name>
</gene>
<feature type="region of interest" description="Disordered" evidence="1">
    <location>
        <begin position="207"/>
        <end position="236"/>
    </location>
</feature>
<feature type="transmembrane region" description="Helical" evidence="2">
    <location>
        <begin position="174"/>
        <end position="191"/>
    </location>
</feature>
<reference evidence="4" key="1">
    <citation type="submission" date="2025-08" db="UniProtKB">
        <authorList>
            <consortium name="RefSeq"/>
        </authorList>
    </citation>
    <scope>IDENTIFICATION</scope>
</reference>
<keyword evidence="2" id="KW-1133">Transmembrane helix</keyword>
<sequence length="437" mass="49071">MESNKEEIEPTFLNRFFNSGTANKMTEKLVKFSLSDLQKDKLWPHFTSAGRIMGIIFSVVGLLASLRWITAWGNVDTNSPNDICRADSADTMCPWKHVFSDFAQRLHLIEMAFKDQVVAREAMAQEVVNQSDLNGVLDQKLSIFINKVEDLHLRINKVENKLLDLHARINSDESVGFLVIVILVIELVMRFQPRIRLLQFWFKEKNLSSPSSSSSNKQAVDLRRESPSSSSKNGVLNFSPKHGISLRNEVCVIMFKKESENIYATLMETLVKQLDNTRLAVRPFLAVEGQDSLRHLPYSKIFLVFAECLPSKRPASPSSPSSTSVALTPSPSSPSCPTSLQTKTNEQVELQIASLKVIKALGANAIVIITNDEGSKRLSGHVLYNAQLRIIQSQDMLQELASKGKLFSIWKELTSHQISHMRKILLSTLNPRYGGCK</sequence>
<name>A0A6P7U735_9MOLL</name>
<feature type="compositionally biased region" description="Low complexity" evidence="1">
    <location>
        <begin position="314"/>
        <end position="339"/>
    </location>
</feature>